<feature type="domain" description="DUF403" evidence="1">
    <location>
        <begin position="1"/>
        <end position="299"/>
    </location>
</feature>
<comment type="caution">
    <text evidence="2">The sequence shown here is derived from an EMBL/GenBank/DDBJ whole genome shotgun (WGS) entry which is preliminary data.</text>
</comment>
<accession>A0A7I9VB34</accession>
<dbReference type="EMBL" id="BJOV01000005">
    <property type="protein sequence ID" value="GEE02515.1"/>
    <property type="molecule type" value="Genomic_DNA"/>
</dbReference>
<dbReference type="PANTHER" id="PTHR34595:SF7">
    <property type="entry name" value="SLL1039 PROTEIN"/>
    <property type="match status" value="1"/>
</dbReference>
<gene>
    <name evidence="2" type="ORF">nbrc107696_29610</name>
</gene>
<organism evidence="2 3">
    <name type="scientific">Gordonia spumicola</name>
    <dbReference type="NCBI Taxonomy" id="589161"/>
    <lineage>
        <taxon>Bacteria</taxon>
        <taxon>Bacillati</taxon>
        <taxon>Actinomycetota</taxon>
        <taxon>Actinomycetes</taxon>
        <taxon>Mycobacteriales</taxon>
        <taxon>Gordoniaceae</taxon>
        <taxon>Gordonia</taxon>
    </lineage>
</organism>
<evidence type="ECO:0000313" key="3">
    <source>
        <dbReference type="Proteomes" id="UP000444960"/>
    </source>
</evidence>
<reference evidence="3" key="1">
    <citation type="submission" date="2019-06" db="EMBL/GenBank/DDBJ databases">
        <title>Gordonia isolated from sludge of a wastewater treatment plant.</title>
        <authorList>
            <person name="Tamura T."/>
            <person name="Aoyama K."/>
            <person name="Kang Y."/>
            <person name="Saito S."/>
            <person name="Akiyama N."/>
            <person name="Yazawa K."/>
            <person name="Gonoi T."/>
            <person name="Mikami Y."/>
        </authorList>
    </citation>
    <scope>NUCLEOTIDE SEQUENCE [LARGE SCALE GENOMIC DNA]</scope>
    <source>
        <strain evidence="3">NBRC 107696</strain>
    </source>
</reference>
<dbReference type="Pfam" id="PF04168">
    <property type="entry name" value="Alpha-E"/>
    <property type="match status" value="1"/>
</dbReference>
<dbReference type="InterPro" id="IPR051680">
    <property type="entry name" value="ATP-dep_Glu-Cys_Ligase-2"/>
</dbReference>
<dbReference type="Proteomes" id="UP000444960">
    <property type="component" value="Unassembled WGS sequence"/>
</dbReference>
<dbReference type="OrthoDB" id="9803532at2"/>
<sequence>MLARNADSLYWIGRYTERADDMARILDVAVHQLLEDPTVDPDRTARQVLGVLGFPTADDVSHTVWTLADAAAYDTSSTASIVGLIESARENARGAREVISSEMWECLNATHNELPNAERRARRLGPHDYFSYVKARAAMFAGLTDSTLSHDTGYHYLLLGRSLERIDMIVRMLHSRSGDRTSSPSWMSVLISAGAQDTYVRANRGTVDAEHVVRFMLLDRLFPRSVFHSLTVAEQHLAALDRSPDRAGGRSDAMTLLGRTRSALEFVDPETLGDNLAEHLADVQATCLAVNDAIAESHFHVSPYVTWTDTTPPAGADTEEQ</sequence>
<dbReference type="RefSeq" id="WP_161897523.1">
    <property type="nucleotide sequence ID" value="NZ_BJOV01000005.1"/>
</dbReference>
<keyword evidence="3" id="KW-1185">Reference proteome</keyword>
<proteinExistence type="predicted"/>
<evidence type="ECO:0000313" key="2">
    <source>
        <dbReference type="EMBL" id="GEE02515.1"/>
    </source>
</evidence>
<protein>
    <recommendedName>
        <fullName evidence="1">DUF403 domain-containing protein</fullName>
    </recommendedName>
</protein>
<dbReference type="PANTHER" id="PTHR34595">
    <property type="entry name" value="BLR5612 PROTEIN"/>
    <property type="match status" value="1"/>
</dbReference>
<evidence type="ECO:0000259" key="1">
    <source>
        <dbReference type="Pfam" id="PF04168"/>
    </source>
</evidence>
<dbReference type="InterPro" id="IPR007296">
    <property type="entry name" value="DUF403"/>
</dbReference>
<dbReference type="AlphaFoldDB" id="A0A7I9VB34"/>
<name>A0A7I9VB34_9ACTN</name>